<evidence type="ECO:0000256" key="9">
    <source>
        <dbReference type="ARBA" id="ARBA00022840"/>
    </source>
</evidence>
<keyword evidence="7" id="KW-0430">Lectin</keyword>
<dbReference type="FunFam" id="1.10.510.10:FF:000240">
    <property type="entry name" value="Lectin-domain containing receptor kinase A4.3"/>
    <property type="match status" value="1"/>
</dbReference>
<keyword evidence="8" id="KW-0547">Nucleotide-binding</keyword>
<dbReference type="HOGENOM" id="CLU_000288_21_4_1"/>
<evidence type="ECO:0000256" key="4">
    <source>
        <dbReference type="ARBA" id="ARBA00022475"/>
    </source>
</evidence>
<evidence type="ECO:0000313" key="16">
    <source>
        <dbReference type="Proteomes" id="UP000008694"/>
    </source>
</evidence>
<dbReference type="Gene3D" id="1.10.510.10">
    <property type="entry name" value="Transferase(Phosphotransferase) domain 1"/>
    <property type="match status" value="1"/>
</dbReference>
<dbReference type="GO" id="GO:0004672">
    <property type="term" value="F:protein kinase activity"/>
    <property type="evidence" value="ECO:0007669"/>
    <property type="project" value="InterPro"/>
</dbReference>
<feature type="domain" description="Protein kinase" evidence="14">
    <location>
        <begin position="63"/>
        <end position="328"/>
    </location>
</feature>
<keyword evidence="10" id="KW-1133">Transmembrane helix</keyword>
<dbReference type="Pfam" id="PF00069">
    <property type="entry name" value="Pkinase"/>
    <property type="match status" value="1"/>
</dbReference>
<keyword evidence="13" id="KW-0325">Glycoprotein</keyword>
<proteinExistence type="inferred from homology"/>
<dbReference type="InterPro" id="IPR008271">
    <property type="entry name" value="Ser/Thr_kinase_AS"/>
</dbReference>
<comment type="subcellular location">
    <subcellularLocation>
        <location evidence="1">Cell membrane</location>
        <topology evidence="1">Single-pass type I membrane protein</topology>
    </subcellularLocation>
</comment>
<evidence type="ECO:0000256" key="3">
    <source>
        <dbReference type="ARBA" id="ARBA00010217"/>
    </source>
</evidence>
<dbReference type="InterPro" id="IPR050528">
    <property type="entry name" value="L-type_Lectin-RKs"/>
</dbReference>
<keyword evidence="5" id="KW-0812">Transmembrane</keyword>
<keyword evidence="11" id="KW-0472">Membrane</keyword>
<comment type="similarity">
    <text evidence="3">In the C-terminal section; belongs to the protein kinase superfamily. Ser/Thr protein kinase family.</text>
</comment>
<evidence type="ECO:0000256" key="12">
    <source>
        <dbReference type="ARBA" id="ARBA00023170"/>
    </source>
</evidence>
<evidence type="ECO:0000256" key="5">
    <source>
        <dbReference type="ARBA" id="ARBA00022692"/>
    </source>
</evidence>
<dbReference type="GO" id="GO:0002229">
    <property type="term" value="P:defense response to oomycetes"/>
    <property type="evidence" value="ECO:0007669"/>
    <property type="project" value="UniProtKB-ARBA"/>
</dbReference>
<keyword evidence="6" id="KW-0732">Signal</keyword>
<dbReference type="STRING" id="81972.D7MPC1"/>
<dbReference type="Gene3D" id="3.30.200.20">
    <property type="entry name" value="Phosphorylase Kinase, domain 1"/>
    <property type="match status" value="1"/>
</dbReference>
<evidence type="ECO:0000256" key="11">
    <source>
        <dbReference type="ARBA" id="ARBA00023136"/>
    </source>
</evidence>
<evidence type="ECO:0000256" key="13">
    <source>
        <dbReference type="ARBA" id="ARBA00023180"/>
    </source>
</evidence>
<dbReference type="AlphaFoldDB" id="D7MPC1"/>
<dbReference type="GO" id="GO:0030246">
    <property type="term" value="F:carbohydrate binding"/>
    <property type="evidence" value="ECO:0007669"/>
    <property type="project" value="UniProtKB-KW"/>
</dbReference>
<dbReference type="Gramene" id="Al_scaffold_0008_1286">
    <property type="protein sequence ID" value="Al_scaffold_0008_1286"/>
    <property type="gene ID" value="Al_scaffold_0008_1286"/>
</dbReference>
<evidence type="ECO:0000256" key="1">
    <source>
        <dbReference type="ARBA" id="ARBA00004251"/>
    </source>
</evidence>
<dbReference type="PANTHER" id="PTHR27007">
    <property type="match status" value="1"/>
</dbReference>
<dbReference type="GO" id="GO:0005524">
    <property type="term" value="F:ATP binding"/>
    <property type="evidence" value="ECO:0007669"/>
    <property type="project" value="UniProtKB-KW"/>
</dbReference>
<dbReference type="GO" id="GO:0005886">
    <property type="term" value="C:plasma membrane"/>
    <property type="evidence" value="ECO:0007669"/>
    <property type="project" value="UniProtKB-SubCell"/>
</dbReference>
<dbReference type="PROSITE" id="PS00108">
    <property type="entry name" value="PROTEIN_KINASE_ST"/>
    <property type="match status" value="1"/>
</dbReference>
<dbReference type="PROSITE" id="PS50011">
    <property type="entry name" value="PROTEIN_KINASE_DOM"/>
    <property type="match status" value="1"/>
</dbReference>
<reference evidence="16" key="1">
    <citation type="journal article" date="2011" name="Nat. Genet.">
        <title>The Arabidopsis lyrata genome sequence and the basis of rapid genome size change.</title>
        <authorList>
            <person name="Hu T.T."/>
            <person name="Pattyn P."/>
            <person name="Bakker E.G."/>
            <person name="Cao J."/>
            <person name="Cheng J.-F."/>
            <person name="Clark R.M."/>
            <person name="Fahlgren N."/>
            <person name="Fawcett J.A."/>
            <person name="Grimwood J."/>
            <person name="Gundlach H."/>
            <person name="Haberer G."/>
            <person name="Hollister J.D."/>
            <person name="Ossowski S."/>
            <person name="Ottilar R.P."/>
            <person name="Salamov A.A."/>
            <person name="Schneeberger K."/>
            <person name="Spannagl M."/>
            <person name="Wang X."/>
            <person name="Yang L."/>
            <person name="Nasrallah M.E."/>
            <person name="Bergelson J."/>
            <person name="Carrington J.C."/>
            <person name="Gaut B.S."/>
            <person name="Schmutz J."/>
            <person name="Mayer K.F.X."/>
            <person name="Van de Peer Y."/>
            <person name="Grigoriev I.V."/>
            <person name="Nordborg M."/>
            <person name="Weigel D."/>
            <person name="Guo Y.-L."/>
        </authorList>
    </citation>
    <scope>NUCLEOTIDE SEQUENCE [LARGE SCALE GENOMIC DNA]</scope>
    <source>
        <strain evidence="16">cv. MN47</strain>
    </source>
</reference>
<dbReference type="SUPFAM" id="SSF56112">
    <property type="entry name" value="Protein kinase-like (PK-like)"/>
    <property type="match status" value="1"/>
</dbReference>
<evidence type="ECO:0000256" key="2">
    <source>
        <dbReference type="ARBA" id="ARBA00008536"/>
    </source>
</evidence>
<evidence type="ECO:0000259" key="14">
    <source>
        <dbReference type="PROSITE" id="PS50011"/>
    </source>
</evidence>
<evidence type="ECO:0000256" key="8">
    <source>
        <dbReference type="ARBA" id="ARBA00022741"/>
    </source>
</evidence>
<evidence type="ECO:0000313" key="15">
    <source>
        <dbReference type="EMBL" id="EFH40258.1"/>
    </source>
</evidence>
<dbReference type="eggNOG" id="ENOG502QQSK">
    <property type="taxonomic scope" value="Eukaryota"/>
</dbReference>
<gene>
    <name evidence="15" type="ORF">ARALYDRAFT_684466</name>
</gene>
<keyword evidence="9" id="KW-0067">ATP-binding</keyword>
<dbReference type="EMBL" id="GL348720">
    <property type="protein sequence ID" value="EFH40258.1"/>
    <property type="molecule type" value="Genomic_DNA"/>
</dbReference>
<keyword evidence="4" id="KW-1003">Cell membrane</keyword>
<dbReference type="InterPro" id="IPR000719">
    <property type="entry name" value="Prot_kinase_dom"/>
</dbReference>
<comment type="similarity">
    <text evidence="2">In the N-terminal section; belongs to the leguminous lectin family.</text>
</comment>
<keyword evidence="12" id="KW-0675">Receptor</keyword>
<name>D7MPC1_ARALL</name>
<organism evidence="16">
    <name type="scientific">Arabidopsis lyrata subsp. lyrata</name>
    <name type="common">Lyre-leaved rock-cress</name>
    <dbReference type="NCBI Taxonomy" id="81972"/>
    <lineage>
        <taxon>Eukaryota</taxon>
        <taxon>Viridiplantae</taxon>
        <taxon>Streptophyta</taxon>
        <taxon>Embryophyta</taxon>
        <taxon>Tracheophyta</taxon>
        <taxon>Spermatophyta</taxon>
        <taxon>Magnoliopsida</taxon>
        <taxon>eudicotyledons</taxon>
        <taxon>Gunneridae</taxon>
        <taxon>Pentapetalae</taxon>
        <taxon>rosids</taxon>
        <taxon>malvids</taxon>
        <taxon>Brassicales</taxon>
        <taxon>Brassicaceae</taxon>
        <taxon>Camelineae</taxon>
        <taxon>Arabidopsis</taxon>
    </lineage>
</organism>
<evidence type="ECO:0000256" key="7">
    <source>
        <dbReference type="ARBA" id="ARBA00022734"/>
    </source>
</evidence>
<accession>D7MPC1</accession>
<evidence type="ECO:0000256" key="6">
    <source>
        <dbReference type="ARBA" id="ARBA00022729"/>
    </source>
</evidence>
<sequence>MFGFIAAAGRNTEEHRLLSWELILVHTIVVVWSRKQRKKKDRDIANMISINEDLEREAGPRKFSSHRELGEGGFGAVYEGNLKEINTMATKERVLNEVKIISKLRHRNMVQLIGWCNEKNEFLLIYELVLNGSLNSHLFGKRPHLLSWDIRYKIALGLASALLYLHEEWDQCVLHRDIKASNIMLDSDFNVKLGDFGLARVLNHEHGSHTTGLAGTFGYMAHEYVTKGSASKESDIYSFGIVLLEIVTGRKSLERTQEDNSDSESNEKSLVEKVWKLYGKQEVMTSSRPSIKQAIQVLNFELPLPDLPLKRDVAMYYISITTTSSSSP</sequence>
<dbReference type="Proteomes" id="UP000008694">
    <property type="component" value="Unassembled WGS sequence"/>
</dbReference>
<evidence type="ECO:0000256" key="10">
    <source>
        <dbReference type="ARBA" id="ARBA00022989"/>
    </source>
</evidence>
<keyword evidence="16" id="KW-1185">Reference proteome</keyword>
<dbReference type="SMART" id="SM00220">
    <property type="entry name" value="S_TKc"/>
    <property type="match status" value="1"/>
</dbReference>
<dbReference type="InterPro" id="IPR011009">
    <property type="entry name" value="Kinase-like_dom_sf"/>
</dbReference>
<protein>
    <submittedName>
        <fullName evidence="15">Predicted protein</fullName>
    </submittedName>
</protein>